<gene>
    <name evidence="1" type="ORF">NRK68_03020</name>
</gene>
<evidence type="ECO:0000313" key="1">
    <source>
        <dbReference type="EMBL" id="UUY46281.1"/>
    </source>
</evidence>
<dbReference type="RefSeq" id="WP_257854810.1">
    <property type="nucleotide sequence ID" value="NZ_CP102514.1"/>
</dbReference>
<name>A0ABY5PQ63_9ACTN</name>
<dbReference type="Proteomes" id="UP001057738">
    <property type="component" value="Chromosome"/>
</dbReference>
<dbReference type="InterPro" id="IPR036291">
    <property type="entry name" value="NAD(P)-bd_dom_sf"/>
</dbReference>
<dbReference type="GeneID" id="95572411"/>
<protein>
    <submittedName>
        <fullName evidence="1">Reductase</fullName>
    </submittedName>
</protein>
<keyword evidence="2" id="KW-1185">Reference proteome</keyword>
<proteinExistence type="predicted"/>
<dbReference type="EMBL" id="CP102514">
    <property type="protein sequence ID" value="UUY46281.1"/>
    <property type="molecule type" value="Genomic_DNA"/>
</dbReference>
<organism evidence="1 2">
    <name type="scientific">Streptomyces yangpuensis</name>
    <dbReference type="NCBI Taxonomy" id="1648182"/>
    <lineage>
        <taxon>Bacteria</taxon>
        <taxon>Bacillati</taxon>
        <taxon>Actinomycetota</taxon>
        <taxon>Actinomycetes</taxon>
        <taxon>Kitasatosporales</taxon>
        <taxon>Streptomycetaceae</taxon>
        <taxon>Streptomyces</taxon>
    </lineage>
</organism>
<dbReference type="Gene3D" id="3.40.50.720">
    <property type="entry name" value="NAD(P)-binding Rossmann-like Domain"/>
    <property type="match status" value="1"/>
</dbReference>
<sequence length="343" mass="36562">MKRILVIGGSRYFGKSLVTRLRDAGDDVMVLNRGSSAPPPGVGRLLADRDDEAGLRTALGRRDFDVVVDQVCYTPLQAAVARRVFADRTGRYVMTSTMEVYDPATLPAGSGPRSAPGLPAAPVVPVVEGDLDLTRPPLRYRQEPAAPAPGDTRAQARAYAEGKRRAEAVFLHGPHGPLGPTGPHESNEPLEPTGPPFPFVSVRTAHVLGGGRAEFTGRLAHYVRRIAAGIPVDVHAAPYGTSFIHHLEMADFLDWTARQTFTGPVNAASHGAPDVLDLCATVAERLGRRPHHRVVEAGADASPFSFDRAYAMDNGRATALGFAFGRVADWLPGAVTETARATG</sequence>
<reference evidence="1" key="1">
    <citation type="submission" date="2022-08" db="EMBL/GenBank/DDBJ databases">
        <authorList>
            <person name="Tian L."/>
        </authorList>
    </citation>
    <scope>NUCLEOTIDE SEQUENCE</scope>
    <source>
        <strain evidence="1">CM253</strain>
    </source>
</reference>
<evidence type="ECO:0000313" key="2">
    <source>
        <dbReference type="Proteomes" id="UP001057738"/>
    </source>
</evidence>
<dbReference type="SUPFAM" id="SSF51735">
    <property type="entry name" value="NAD(P)-binding Rossmann-fold domains"/>
    <property type="match status" value="1"/>
</dbReference>
<accession>A0ABY5PQ63</accession>